<sequence>MSRVTAAPAAVRGSGTGLVAVVAGHELTAFVSAALESAGARPADADLTAEVLVAADLAGAARHGVVRLLPYVQGLLGGTINGAARPEIVRRYGDVTVIDAHHGLGQPALAFAVDQAVEQARVHGSSVVSVQHSRHVGMTAWYSGRAARGGAFGVITTRAAASAGGAGGLREGAVTSQFLMCLSQSAAGSARPPVPVPPAGAARVRPRLTLPVPVLDELVRIAALVKVAPVRALDRRRPTRSEHP</sequence>
<dbReference type="Pfam" id="PF02615">
    <property type="entry name" value="Ldh_2"/>
    <property type="match status" value="1"/>
</dbReference>
<dbReference type="InterPro" id="IPR043143">
    <property type="entry name" value="Mal/L-sulf/L-lact_DH-like_NADP"/>
</dbReference>
<dbReference type="GeneID" id="95587136"/>
<proteinExistence type="inferred from homology"/>
<dbReference type="InterPro" id="IPR043144">
    <property type="entry name" value="Mal/L-sulf/L-lact_DH-like_ah"/>
</dbReference>
<dbReference type="PANTHER" id="PTHR11091">
    <property type="entry name" value="OXIDOREDUCTASE-RELATED"/>
    <property type="match status" value="1"/>
</dbReference>
<comment type="similarity">
    <text evidence="1">Belongs to the LDH2/MDH2 oxidoreductase family.</text>
</comment>
<dbReference type="RefSeq" id="WP_189746991.1">
    <property type="nucleotide sequence ID" value="NZ_BMRL01000024.1"/>
</dbReference>
<dbReference type="EMBL" id="BNEC01000003">
    <property type="protein sequence ID" value="GHI68794.1"/>
    <property type="molecule type" value="Genomic_DNA"/>
</dbReference>
<dbReference type="Gene3D" id="3.30.1370.60">
    <property type="entry name" value="Hypothetical oxidoreductase yiak, domain 2"/>
    <property type="match status" value="1"/>
</dbReference>
<evidence type="ECO:0000256" key="1">
    <source>
        <dbReference type="ARBA" id="ARBA00006056"/>
    </source>
</evidence>
<evidence type="ECO:0000313" key="4">
    <source>
        <dbReference type="Proteomes" id="UP000613974"/>
    </source>
</evidence>
<protein>
    <submittedName>
        <fullName evidence="3">Uncharacterized protein</fullName>
    </submittedName>
</protein>
<dbReference type="SUPFAM" id="SSF89733">
    <property type="entry name" value="L-sulfolactate dehydrogenase-like"/>
    <property type="match status" value="1"/>
</dbReference>
<name>A0ABQ3SL34_9ACTN</name>
<dbReference type="Gene3D" id="1.10.1530.10">
    <property type="match status" value="1"/>
</dbReference>
<dbReference type="InterPro" id="IPR036111">
    <property type="entry name" value="Mal/L-sulfo/L-lacto_DH-like_sf"/>
</dbReference>
<accession>A0ABQ3SL34</accession>
<dbReference type="Proteomes" id="UP000613974">
    <property type="component" value="Unassembled WGS sequence"/>
</dbReference>
<gene>
    <name evidence="3" type="ORF">Snoj_27120</name>
</gene>
<keyword evidence="4" id="KW-1185">Reference proteome</keyword>
<comment type="caution">
    <text evidence="3">The sequence shown here is derived from an EMBL/GenBank/DDBJ whole genome shotgun (WGS) entry which is preliminary data.</text>
</comment>
<organism evidence="3 4">
    <name type="scientific">Streptomyces nojiriensis</name>
    <dbReference type="NCBI Taxonomy" id="66374"/>
    <lineage>
        <taxon>Bacteria</taxon>
        <taxon>Bacillati</taxon>
        <taxon>Actinomycetota</taxon>
        <taxon>Actinomycetes</taxon>
        <taxon>Kitasatosporales</taxon>
        <taxon>Streptomycetaceae</taxon>
        <taxon>Streptomyces</taxon>
    </lineage>
</organism>
<reference evidence="4" key="1">
    <citation type="submission" date="2023-07" db="EMBL/GenBank/DDBJ databases">
        <title>Whole genome shotgun sequence of Streptomyces nojiriensis NBRC 13794.</title>
        <authorList>
            <person name="Komaki H."/>
            <person name="Tamura T."/>
        </authorList>
    </citation>
    <scope>NUCLEOTIDE SEQUENCE [LARGE SCALE GENOMIC DNA]</scope>
    <source>
        <strain evidence="4">NBRC 13794</strain>
    </source>
</reference>
<evidence type="ECO:0000256" key="2">
    <source>
        <dbReference type="ARBA" id="ARBA00023002"/>
    </source>
</evidence>
<dbReference type="InterPro" id="IPR003767">
    <property type="entry name" value="Malate/L-lactate_DH-like"/>
</dbReference>
<keyword evidence="2" id="KW-0560">Oxidoreductase</keyword>
<evidence type="ECO:0000313" key="3">
    <source>
        <dbReference type="EMBL" id="GHI68794.1"/>
    </source>
</evidence>
<dbReference type="PANTHER" id="PTHR11091:SF0">
    <property type="entry name" value="MALATE DEHYDROGENASE"/>
    <property type="match status" value="1"/>
</dbReference>